<protein>
    <submittedName>
        <fullName evidence="1">Uncharacterized protein</fullName>
    </submittedName>
</protein>
<organism evidence="1 2">
    <name type="scientific">Curvularia clavata</name>
    <dbReference type="NCBI Taxonomy" id="95742"/>
    <lineage>
        <taxon>Eukaryota</taxon>
        <taxon>Fungi</taxon>
        <taxon>Dikarya</taxon>
        <taxon>Ascomycota</taxon>
        <taxon>Pezizomycotina</taxon>
        <taxon>Dothideomycetes</taxon>
        <taxon>Pleosporomycetidae</taxon>
        <taxon>Pleosporales</taxon>
        <taxon>Pleosporineae</taxon>
        <taxon>Pleosporaceae</taxon>
        <taxon>Curvularia</taxon>
    </lineage>
</organism>
<name>A0A9Q9DSR6_CURCL</name>
<accession>A0A9Q9DSR6</accession>
<evidence type="ECO:0000313" key="1">
    <source>
        <dbReference type="EMBL" id="USP78007.1"/>
    </source>
</evidence>
<dbReference type="VEuPathDB" id="FungiDB:yc1106_05281"/>
<dbReference type="Proteomes" id="UP001056012">
    <property type="component" value="Chromosome 4"/>
</dbReference>
<sequence length="107" mass="12426">MVQWNELKPLLVWVLYFAAIETKHSVEQRHLVMMLAVVIKAMHLHEWREVLSTLKNVLWVGKVHTSSDDLVRDRVMQIVNQECVGQPITVNTTPTRLKVAPVVFDRN</sequence>
<gene>
    <name evidence="1" type="ORF">yc1106_05281</name>
</gene>
<dbReference type="OrthoDB" id="4159781at2759"/>
<keyword evidence="2" id="KW-1185">Reference proteome</keyword>
<reference evidence="1" key="1">
    <citation type="submission" date="2021-12" db="EMBL/GenBank/DDBJ databases">
        <title>Curvularia clavata genome.</title>
        <authorList>
            <person name="Cao Y."/>
        </authorList>
    </citation>
    <scope>NUCLEOTIDE SEQUENCE</scope>
    <source>
        <strain evidence="1">Yc1106</strain>
    </source>
</reference>
<dbReference type="AlphaFoldDB" id="A0A9Q9DSR6"/>
<proteinExistence type="predicted"/>
<evidence type="ECO:0000313" key="2">
    <source>
        <dbReference type="Proteomes" id="UP001056012"/>
    </source>
</evidence>
<dbReference type="EMBL" id="CP089277">
    <property type="protein sequence ID" value="USP78007.1"/>
    <property type="molecule type" value="Genomic_DNA"/>
</dbReference>